<feature type="transmembrane region" description="Helical" evidence="5">
    <location>
        <begin position="27"/>
        <end position="47"/>
    </location>
</feature>
<dbReference type="OrthoDB" id="9769739at2"/>
<dbReference type="KEGG" id="ahel:Q31a_28280"/>
<evidence type="ECO:0000256" key="2">
    <source>
        <dbReference type="ARBA" id="ARBA00022692"/>
    </source>
</evidence>
<feature type="transmembrane region" description="Helical" evidence="5">
    <location>
        <begin position="188"/>
        <end position="206"/>
    </location>
</feature>
<feature type="domain" description="SLC26A/SulP transporter" evidence="6">
    <location>
        <begin position="23"/>
        <end position="421"/>
    </location>
</feature>
<dbReference type="EMBL" id="CP036298">
    <property type="protein sequence ID" value="QDV24510.1"/>
    <property type="molecule type" value="Genomic_DNA"/>
</dbReference>
<organism evidence="7 8">
    <name type="scientific">Aureliella helgolandensis</name>
    <dbReference type="NCBI Taxonomy" id="2527968"/>
    <lineage>
        <taxon>Bacteria</taxon>
        <taxon>Pseudomonadati</taxon>
        <taxon>Planctomycetota</taxon>
        <taxon>Planctomycetia</taxon>
        <taxon>Pirellulales</taxon>
        <taxon>Pirellulaceae</taxon>
        <taxon>Aureliella</taxon>
    </lineage>
</organism>
<dbReference type="GO" id="GO:0006808">
    <property type="term" value="P:regulation of nitrogen utilization"/>
    <property type="evidence" value="ECO:0007669"/>
    <property type="project" value="InterPro"/>
</dbReference>
<dbReference type="Pfam" id="PF00543">
    <property type="entry name" value="P-II"/>
    <property type="match status" value="1"/>
</dbReference>
<dbReference type="InterPro" id="IPR011547">
    <property type="entry name" value="SLC26A/SulP_dom"/>
</dbReference>
<evidence type="ECO:0000313" key="7">
    <source>
        <dbReference type="EMBL" id="QDV24510.1"/>
    </source>
</evidence>
<dbReference type="InterPro" id="IPR011322">
    <property type="entry name" value="N-reg_PII-like_a/b"/>
</dbReference>
<feature type="transmembrane region" description="Helical" evidence="5">
    <location>
        <begin position="78"/>
        <end position="96"/>
    </location>
</feature>
<feature type="transmembrane region" description="Helical" evidence="5">
    <location>
        <begin position="285"/>
        <end position="302"/>
    </location>
</feature>
<dbReference type="Proteomes" id="UP000318017">
    <property type="component" value="Chromosome"/>
</dbReference>
<evidence type="ECO:0000256" key="1">
    <source>
        <dbReference type="ARBA" id="ARBA00004141"/>
    </source>
</evidence>
<feature type="transmembrane region" description="Helical" evidence="5">
    <location>
        <begin position="323"/>
        <end position="343"/>
    </location>
</feature>
<dbReference type="SUPFAM" id="SSF54913">
    <property type="entry name" value="GlnB-like"/>
    <property type="match status" value="1"/>
</dbReference>
<gene>
    <name evidence="7" type="primary">bicA</name>
    <name evidence="7" type="ORF">Q31a_28280</name>
</gene>
<dbReference type="GO" id="GO:0055085">
    <property type="term" value="P:transmembrane transport"/>
    <property type="evidence" value="ECO:0007669"/>
    <property type="project" value="InterPro"/>
</dbReference>
<dbReference type="GO" id="GO:0016020">
    <property type="term" value="C:membrane"/>
    <property type="evidence" value="ECO:0007669"/>
    <property type="project" value="UniProtKB-SubCell"/>
</dbReference>
<dbReference type="Gene3D" id="3.30.70.120">
    <property type="match status" value="1"/>
</dbReference>
<sequence length="666" mass="72455">MATAPIEPQETPRGDVSGFTRYLKHDLISGLLVFLIALPLCLGISLACGYPPIAGIFTAIIGSILCTFLSNSELTIKGPAAGLIVIAIGCIEDFGGNGMTGGWGEADITAYKAALAIGVAAAVLQILFGIFRAGILGEFFPTAAVHGMLAAIGIIIMIKQFPVALGVIGAGGEPLEMLKEIPHYLAEANPAIAAIGIVSLAIMFAWPSIRERVAFLKVIPAPLVVLLVAVPMGMGFDLLHAHPYSLSNHEYQLGEQYLVKMPDRVFGMFDDITFPAFAALQQLKAWKWVMMFFIIGTLESLLSAKAIDLLDPWKRKTNMNRDMIAVGVANLAAAGVGGLPMISEIVRSKANIDNGARTRFADMWHGIFLLLCVALMPTILHRIPLAALAAMLVYTGFRLAHPSEFLHVWRIGKEQLAIFVTTAVVVLATDLLIGVAAGIILKMLIHVSNGMPLKSMFKPFLEVQDVDDNTSIIIAKESAVFSNWIPFRRQIEQVGLVQQRNLIVDLSGANLVDHSVMEKLEEMGRDFDQEGLKFEVRGLDSLTPWAGDAHAARKKGLARVRRITVVAEETLEDSLILKFIEFGITGYTLMHCSGAGRQQLKLGTQRSPQVRIEVIASLSVCNRIVDYLRCEILEKYRVTLCIENVEVVRAADFIPVLAEAEAHKLT</sequence>
<dbReference type="InterPro" id="IPR015867">
    <property type="entry name" value="N-reg_PII/ATP_PRibTrfase_C"/>
</dbReference>
<dbReference type="RefSeq" id="WP_145078212.1">
    <property type="nucleotide sequence ID" value="NZ_CP036298.1"/>
</dbReference>
<name>A0A518G7F0_9BACT</name>
<proteinExistence type="predicted"/>
<dbReference type="InterPro" id="IPR002187">
    <property type="entry name" value="N-reg_PII"/>
</dbReference>
<evidence type="ECO:0000256" key="4">
    <source>
        <dbReference type="ARBA" id="ARBA00023136"/>
    </source>
</evidence>
<feature type="transmembrane region" description="Helical" evidence="5">
    <location>
        <begin position="108"/>
        <end position="131"/>
    </location>
</feature>
<keyword evidence="3 5" id="KW-1133">Transmembrane helix</keyword>
<comment type="subcellular location">
    <subcellularLocation>
        <location evidence="1">Membrane</location>
        <topology evidence="1">Multi-pass membrane protein</topology>
    </subcellularLocation>
</comment>
<protein>
    <submittedName>
        <fullName evidence="7">Bicarbonate transporter BicA</fullName>
    </submittedName>
</protein>
<dbReference type="GO" id="GO:0030234">
    <property type="term" value="F:enzyme regulator activity"/>
    <property type="evidence" value="ECO:0007669"/>
    <property type="project" value="InterPro"/>
</dbReference>
<feature type="transmembrane region" description="Helical" evidence="5">
    <location>
        <begin position="218"/>
        <end position="236"/>
    </location>
</feature>
<evidence type="ECO:0000256" key="3">
    <source>
        <dbReference type="ARBA" id="ARBA00022989"/>
    </source>
</evidence>
<feature type="transmembrane region" description="Helical" evidence="5">
    <location>
        <begin position="53"/>
        <end position="71"/>
    </location>
</feature>
<dbReference type="PANTHER" id="PTHR11814">
    <property type="entry name" value="SULFATE TRANSPORTER"/>
    <property type="match status" value="1"/>
</dbReference>
<evidence type="ECO:0000313" key="8">
    <source>
        <dbReference type="Proteomes" id="UP000318017"/>
    </source>
</evidence>
<dbReference type="Pfam" id="PF00916">
    <property type="entry name" value="Sulfate_transp"/>
    <property type="match status" value="1"/>
</dbReference>
<reference evidence="7 8" key="1">
    <citation type="submission" date="2019-02" db="EMBL/GenBank/DDBJ databases">
        <title>Deep-cultivation of Planctomycetes and their phenomic and genomic characterization uncovers novel biology.</title>
        <authorList>
            <person name="Wiegand S."/>
            <person name="Jogler M."/>
            <person name="Boedeker C."/>
            <person name="Pinto D."/>
            <person name="Vollmers J."/>
            <person name="Rivas-Marin E."/>
            <person name="Kohn T."/>
            <person name="Peeters S.H."/>
            <person name="Heuer A."/>
            <person name="Rast P."/>
            <person name="Oberbeckmann S."/>
            <person name="Bunk B."/>
            <person name="Jeske O."/>
            <person name="Meyerdierks A."/>
            <person name="Storesund J.E."/>
            <person name="Kallscheuer N."/>
            <person name="Luecker S."/>
            <person name="Lage O.M."/>
            <person name="Pohl T."/>
            <person name="Merkel B.J."/>
            <person name="Hornburger P."/>
            <person name="Mueller R.-W."/>
            <person name="Bruemmer F."/>
            <person name="Labrenz M."/>
            <person name="Spormann A.M."/>
            <person name="Op den Camp H."/>
            <person name="Overmann J."/>
            <person name="Amann R."/>
            <person name="Jetten M.S.M."/>
            <person name="Mascher T."/>
            <person name="Medema M.H."/>
            <person name="Devos D.P."/>
            <person name="Kaster A.-K."/>
            <person name="Ovreas L."/>
            <person name="Rohde M."/>
            <person name="Galperin M.Y."/>
            <person name="Jogler C."/>
        </authorList>
    </citation>
    <scope>NUCLEOTIDE SEQUENCE [LARGE SCALE GENOMIC DNA]</scope>
    <source>
        <strain evidence="7 8">Q31a</strain>
    </source>
</reference>
<dbReference type="InterPro" id="IPR001902">
    <property type="entry name" value="SLC26A/SulP_fam"/>
</dbReference>
<feature type="transmembrane region" description="Helical" evidence="5">
    <location>
        <begin position="143"/>
        <end position="168"/>
    </location>
</feature>
<keyword evidence="8" id="KW-1185">Reference proteome</keyword>
<feature type="transmembrane region" description="Helical" evidence="5">
    <location>
        <begin position="363"/>
        <end position="395"/>
    </location>
</feature>
<feature type="transmembrane region" description="Helical" evidence="5">
    <location>
        <begin position="416"/>
        <end position="445"/>
    </location>
</feature>
<keyword evidence="4 5" id="KW-0472">Membrane</keyword>
<keyword evidence="2 5" id="KW-0812">Transmembrane</keyword>
<dbReference type="AlphaFoldDB" id="A0A518G7F0"/>
<evidence type="ECO:0000256" key="5">
    <source>
        <dbReference type="SAM" id="Phobius"/>
    </source>
</evidence>
<evidence type="ECO:0000259" key="6">
    <source>
        <dbReference type="Pfam" id="PF00916"/>
    </source>
</evidence>
<accession>A0A518G7F0</accession>